<dbReference type="Gene3D" id="3.30.2010.20">
    <property type="match status" value="1"/>
</dbReference>
<comment type="caution">
    <text evidence="1">The sequence shown here is derived from an EMBL/GenBank/DDBJ whole genome shotgun (WGS) entry which is preliminary data.</text>
</comment>
<name>A0A0G1Y3A9_9BACT</name>
<dbReference type="InterPro" id="IPR010428">
    <property type="entry name" value="Zincin_1"/>
</dbReference>
<reference evidence="1 2" key="1">
    <citation type="journal article" date="2015" name="Nature">
        <title>rRNA introns, odd ribosomes, and small enigmatic genomes across a large radiation of phyla.</title>
        <authorList>
            <person name="Brown C.T."/>
            <person name="Hug L.A."/>
            <person name="Thomas B.C."/>
            <person name="Sharon I."/>
            <person name="Castelle C.J."/>
            <person name="Singh A."/>
            <person name="Wilkins M.J."/>
            <person name="Williams K.H."/>
            <person name="Banfield J.F."/>
        </authorList>
    </citation>
    <scope>NUCLEOTIDE SEQUENCE [LARGE SCALE GENOMIC DNA]</scope>
</reference>
<protein>
    <recommendedName>
        <fullName evidence="3">Metallopeptidase family protein</fullName>
    </recommendedName>
</protein>
<dbReference type="PATRIC" id="fig|1618607.3.peg.390"/>
<dbReference type="Pfam" id="PF06262">
    <property type="entry name" value="Zincin_1"/>
    <property type="match status" value="1"/>
</dbReference>
<dbReference type="Proteomes" id="UP000033852">
    <property type="component" value="Unassembled WGS sequence"/>
</dbReference>
<dbReference type="CDD" id="cd12952">
    <property type="entry name" value="MMP_ACEL2062"/>
    <property type="match status" value="1"/>
</dbReference>
<evidence type="ECO:0000313" key="1">
    <source>
        <dbReference type="EMBL" id="KKW37625.1"/>
    </source>
</evidence>
<gene>
    <name evidence="1" type="ORF">UY86_C0005G0012</name>
</gene>
<dbReference type="InterPro" id="IPR038555">
    <property type="entry name" value="Zincin_1_sf"/>
</dbReference>
<accession>A0A0G1Y3A9</accession>
<sequence length="155" mass="17604">MSGHTGWGEESLSRGPTYSARRTENVSGFLYTSIMTREEFEKLIEEEFPNAVPEKYRGLIENVAFLVEDGSTDDLLGLYQGIPATARGDWYGMGATLPDTITLYQKPIEKCAKEDRTSVAQVIRETIWHEVAHHFGFDEDQVERREDERNGNMAP</sequence>
<evidence type="ECO:0000313" key="2">
    <source>
        <dbReference type="Proteomes" id="UP000033852"/>
    </source>
</evidence>
<proteinExistence type="predicted"/>
<dbReference type="EMBL" id="LCRR01000005">
    <property type="protein sequence ID" value="KKW37625.1"/>
    <property type="molecule type" value="Genomic_DNA"/>
</dbReference>
<dbReference type="STRING" id="1618607.UY86_C0005G0012"/>
<dbReference type="SUPFAM" id="SSF55486">
    <property type="entry name" value="Metalloproteases ('zincins'), catalytic domain"/>
    <property type="match status" value="1"/>
</dbReference>
<dbReference type="AlphaFoldDB" id="A0A0G1Y3A9"/>
<evidence type="ECO:0008006" key="3">
    <source>
        <dbReference type="Google" id="ProtNLM"/>
    </source>
</evidence>
<organism evidence="1 2">
    <name type="scientific">Candidatus Adlerbacteria bacterium GW2011_GWB1_54_7</name>
    <dbReference type="NCBI Taxonomy" id="1618607"/>
    <lineage>
        <taxon>Bacteria</taxon>
        <taxon>Candidatus Adleribacteriota</taxon>
    </lineage>
</organism>